<dbReference type="NCBIfam" id="NF033551">
    <property type="entry name" value="transpos_IS1182"/>
    <property type="match status" value="1"/>
</dbReference>
<reference evidence="3 4" key="1">
    <citation type="submission" date="2016-10" db="EMBL/GenBank/DDBJ databases">
        <authorList>
            <person name="de Groot N.N."/>
        </authorList>
    </citation>
    <scope>NUCLEOTIDE SEQUENCE [LARGE SCALE GENOMIC DNA]</scope>
    <source>
        <strain evidence="3 4">DSM 22012</strain>
    </source>
</reference>
<dbReference type="Proteomes" id="UP000236745">
    <property type="component" value="Unassembled WGS sequence"/>
</dbReference>
<keyword evidence="1" id="KW-0175">Coiled coil</keyword>
<protein>
    <submittedName>
        <fullName evidence="3">Transposase, IS4 family</fullName>
    </submittedName>
</protein>
<organism evidence="3 4">
    <name type="scientific">Marinobacterium lutimaris</name>
    <dbReference type="NCBI Taxonomy" id="568106"/>
    <lineage>
        <taxon>Bacteria</taxon>
        <taxon>Pseudomonadati</taxon>
        <taxon>Pseudomonadota</taxon>
        <taxon>Gammaproteobacteria</taxon>
        <taxon>Oceanospirillales</taxon>
        <taxon>Oceanospirillaceae</taxon>
        <taxon>Marinobacterium</taxon>
    </lineage>
</organism>
<feature type="domain" description="Transposase DDE" evidence="2">
    <location>
        <begin position="257"/>
        <end position="372"/>
    </location>
</feature>
<dbReference type="EMBL" id="FNVQ01000010">
    <property type="protein sequence ID" value="SEG88977.1"/>
    <property type="molecule type" value="Genomic_DNA"/>
</dbReference>
<keyword evidence="4" id="KW-1185">Reference proteome</keyword>
<dbReference type="PANTHER" id="PTHR33408:SF2">
    <property type="entry name" value="TRANSPOSASE DDE DOMAIN-CONTAINING PROTEIN"/>
    <property type="match status" value="1"/>
</dbReference>
<evidence type="ECO:0000256" key="1">
    <source>
        <dbReference type="SAM" id="Coils"/>
    </source>
</evidence>
<sequence>MGSRSGRLSPDFKTIADFRRDNGPAIKKVCAQLIVICKNIGMFTDSALVIDGSKFKAVNSKDNNYTVAKLKARMEQTEKRIARYLDDLDFADRRAEVFPKERVDHLGRCLKAAKSLLVKLKAIEEKLPLMPDNQISMTDPDARAMATRGKGTGLVGYNVQTTVDDQHHMIVAHEVTTEGHDRYALAAMTEQGKEATGLSRPVVYADRGYFSGEQILATHNSGAIPLVPRPRTSGAKSEGRFDKRDFIYVAKDDEYECPAGERAIYRFDSKEKGAVVKKYWSSNCPHCPIKAQCTPSIYRRISRMGYEDILDEMQARIDANPEASKIRRRTVEHPFGTIKSWMGATHFLTKTKTKVATEMSLHVLAYNLKRLIAIFGVTKFQELLRT</sequence>
<dbReference type="InterPro" id="IPR047629">
    <property type="entry name" value="IS1182_transpos"/>
</dbReference>
<dbReference type="OrthoDB" id="9182628at2"/>
<dbReference type="RefSeq" id="WP_104005944.1">
    <property type="nucleotide sequence ID" value="NZ_FNVQ01000010.1"/>
</dbReference>
<name>A0A1H6DUE8_9GAMM</name>
<dbReference type="Pfam" id="PF13751">
    <property type="entry name" value="DDE_Tnp_1_6"/>
    <property type="match status" value="1"/>
</dbReference>
<evidence type="ECO:0000259" key="2">
    <source>
        <dbReference type="Pfam" id="PF13751"/>
    </source>
</evidence>
<dbReference type="AlphaFoldDB" id="A0A1H6DUE8"/>
<dbReference type="InterPro" id="IPR025668">
    <property type="entry name" value="Tnp_DDE_dom"/>
</dbReference>
<accession>A0A1H6DUE8</accession>
<proteinExistence type="predicted"/>
<gene>
    <name evidence="3" type="ORF">SAMN05444390_11072</name>
</gene>
<dbReference type="PANTHER" id="PTHR33408">
    <property type="entry name" value="TRANSPOSASE"/>
    <property type="match status" value="1"/>
</dbReference>
<evidence type="ECO:0000313" key="4">
    <source>
        <dbReference type="Proteomes" id="UP000236745"/>
    </source>
</evidence>
<feature type="coiled-coil region" evidence="1">
    <location>
        <begin position="67"/>
        <end position="94"/>
    </location>
</feature>
<evidence type="ECO:0000313" key="3">
    <source>
        <dbReference type="EMBL" id="SEG88977.1"/>
    </source>
</evidence>